<dbReference type="AlphaFoldDB" id="A0A4R2QVK6"/>
<dbReference type="EMBL" id="SLXQ01000003">
    <property type="protein sequence ID" value="TCP54102.1"/>
    <property type="molecule type" value="Genomic_DNA"/>
</dbReference>
<feature type="transmembrane region" description="Helical" evidence="3">
    <location>
        <begin position="207"/>
        <end position="230"/>
    </location>
</feature>
<dbReference type="InterPro" id="IPR041916">
    <property type="entry name" value="Anti_sigma_zinc_sf"/>
</dbReference>
<keyword evidence="5" id="KW-1185">Reference proteome</keyword>
<feature type="transmembrane region" description="Helical" evidence="3">
    <location>
        <begin position="236"/>
        <end position="254"/>
    </location>
</feature>
<organism evidence="4 5">
    <name type="scientific">Tamaricihabitans halophyticus</name>
    <dbReference type="NCBI Taxonomy" id="1262583"/>
    <lineage>
        <taxon>Bacteria</taxon>
        <taxon>Bacillati</taxon>
        <taxon>Actinomycetota</taxon>
        <taxon>Actinomycetes</taxon>
        <taxon>Pseudonocardiales</taxon>
        <taxon>Pseudonocardiaceae</taxon>
        <taxon>Tamaricihabitans</taxon>
    </lineage>
</organism>
<keyword evidence="2" id="KW-0804">Transcription</keyword>
<keyword evidence="1" id="KW-0805">Transcription regulation</keyword>
<dbReference type="OrthoDB" id="3424744at2"/>
<accession>A0A4R2QVK6</accession>
<gene>
    <name evidence="4" type="ORF">EV191_103143</name>
</gene>
<evidence type="ECO:0000256" key="1">
    <source>
        <dbReference type="ARBA" id="ARBA00023015"/>
    </source>
</evidence>
<keyword evidence="3" id="KW-1133">Transmembrane helix</keyword>
<evidence type="ECO:0000313" key="4">
    <source>
        <dbReference type="EMBL" id="TCP54102.1"/>
    </source>
</evidence>
<feature type="transmembrane region" description="Helical" evidence="3">
    <location>
        <begin position="83"/>
        <end position="101"/>
    </location>
</feature>
<keyword evidence="3" id="KW-0472">Membrane</keyword>
<name>A0A4R2QVK6_9PSEU</name>
<evidence type="ECO:0000256" key="2">
    <source>
        <dbReference type="ARBA" id="ARBA00023163"/>
    </source>
</evidence>
<dbReference type="RefSeq" id="WP_132876875.1">
    <property type="nucleotide sequence ID" value="NZ_SLXQ01000003.1"/>
</dbReference>
<dbReference type="Proteomes" id="UP000294911">
    <property type="component" value="Unassembled WGS sequence"/>
</dbReference>
<comment type="caution">
    <text evidence="4">The sequence shown here is derived from an EMBL/GenBank/DDBJ whole genome shotgun (WGS) entry which is preliminary data.</text>
</comment>
<evidence type="ECO:0000256" key="3">
    <source>
        <dbReference type="SAM" id="Phobius"/>
    </source>
</evidence>
<evidence type="ECO:0000313" key="5">
    <source>
        <dbReference type="Proteomes" id="UP000294911"/>
    </source>
</evidence>
<reference evidence="4 5" key="1">
    <citation type="submission" date="2019-03" db="EMBL/GenBank/DDBJ databases">
        <title>Genomic Encyclopedia of Type Strains, Phase IV (KMG-IV): sequencing the most valuable type-strain genomes for metagenomic binning, comparative biology and taxonomic classification.</title>
        <authorList>
            <person name="Goeker M."/>
        </authorList>
    </citation>
    <scope>NUCLEOTIDE SEQUENCE [LARGE SCALE GENOMIC DNA]</scope>
    <source>
        <strain evidence="4 5">DSM 45765</strain>
    </source>
</reference>
<feature type="transmembrane region" description="Helical" evidence="3">
    <location>
        <begin position="153"/>
        <end position="174"/>
    </location>
</feature>
<dbReference type="Gene3D" id="1.10.10.1320">
    <property type="entry name" value="Anti-sigma factor, zinc-finger domain"/>
    <property type="match status" value="1"/>
</dbReference>
<feature type="transmembrane region" description="Helical" evidence="3">
    <location>
        <begin position="113"/>
        <end position="132"/>
    </location>
</feature>
<protein>
    <submittedName>
        <fullName evidence="4">Uncharacterized protein</fullName>
    </submittedName>
</protein>
<keyword evidence="3" id="KW-0812">Transmembrane</keyword>
<feature type="transmembrane region" description="Helical" evidence="3">
    <location>
        <begin position="180"/>
        <end position="200"/>
    </location>
</feature>
<sequence>MTEHISATLLRRYAQGAAPIETDTLWTVEAHLESCANCRATLASQYAGSAELLDGVWDRLNSEIARSVPAPRRRLRFRLAPPALLPWFAMSALVIGMALAADLTAPAALGSSPLVVLLAPFLPVLGVALSWSRGLDPAHEVVVGTPMAGLRLVFRRTLAVLLLCLPLVTLAGWLAAGTPVLALLPALAFTIGTLALGSVLGVQRAALALGLGWLALVVLPSIALGEVLLVLQPASAIGWLLAVLGCGAVLLARPNSFTQLASQR</sequence>
<proteinExistence type="predicted"/>